<gene>
    <name evidence="3" type="ORF">IBL25_12295</name>
</gene>
<evidence type="ECO:0000313" key="3">
    <source>
        <dbReference type="EMBL" id="MBC9177720.1"/>
    </source>
</evidence>
<accession>A0ABR7R8J8</accession>
<reference evidence="3 4" key="1">
    <citation type="journal article" date="2009" name="Int. J. Syst. Evol. Microbiol.">
        <title>Transfer of Teichococcus ludipueritiae and Muricoccus roseus to the genus Roseomonas, as Roseomonas ludipueritiae comb. nov. and Roseomonas rosea comb. nov., respectively, and emended description of the genus Roseomonas.</title>
        <authorList>
            <person name="Sanchez-Porro C."/>
            <person name="Gallego V."/>
            <person name="Busse H.J."/>
            <person name="Kampfer P."/>
            <person name="Ventosa A."/>
        </authorList>
    </citation>
    <scope>NUCLEOTIDE SEQUENCE [LARGE SCALE GENOMIC DNA]</scope>
    <source>
        <strain evidence="3 4">DSM 14915</strain>
    </source>
</reference>
<keyword evidence="2" id="KW-0732">Signal</keyword>
<protein>
    <submittedName>
        <fullName evidence="3">Uncharacterized protein</fullName>
    </submittedName>
</protein>
<proteinExistence type="predicted"/>
<evidence type="ECO:0000256" key="2">
    <source>
        <dbReference type="SAM" id="SignalP"/>
    </source>
</evidence>
<sequence length="118" mass="12969">MQFRILMASFSFMAAGLAFGTPAAQAAQTAPGISRQGPSDLEYVQQRHRRNSNRQSSTSQGSDNDETARLNEESLRRAQQGQNALSNQPDTTSNLNRMSDRDAERGVNVGSQPLIPFR</sequence>
<feature type="compositionally biased region" description="Polar residues" evidence="1">
    <location>
        <begin position="77"/>
        <end position="97"/>
    </location>
</feature>
<feature type="signal peptide" evidence="2">
    <location>
        <begin position="1"/>
        <end position="26"/>
    </location>
</feature>
<evidence type="ECO:0000313" key="4">
    <source>
        <dbReference type="Proteomes" id="UP000603940"/>
    </source>
</evidence>
<feature type="region of interest" description="Disordered" evidence="1">
    <location>
        <begin position="28"/>
        <end position="118"/>
    </location>
</feature>
<keyword evidence="4" id="KW-1185">Reference proteome</keyword>
<feature type="compositionally biased region" description="Basic and acidic residues" evidence="1">
    <location>
        <begin position="66"/>
        <end position="76"/>
    </location>
</feature>
<organism evidence="3 4">
    <name type="scientific">Pseudoroseomonas ludipueritiae</name>
    <dbReference type="NCBI Taxonomy" id="198093"/>
    <lineage>
        <taxon>Bacteria</taxon>
        <taxon>Pseudomonadati</taxon>
        <taxon>Pseudomonadota</taxon>
        <taxon>Alphaproteobacteria</taxon>
        <taxon>Acetobacterales</taxon>
        <taxon>Acetobacteraceae</taxon>
        <taxon>Pseudoroseomonas</taxon>
    </lineage>
</organism>
<dbReference type="Proteomes" id="UP000603940">
    <property type="component" value="Unassembled WGS sequence"/>
</dbReference>
<evidence type="ECO:0000256" key="1">
    <source>
        <dbReference type="SAM" id="MobiDB-lite"/>
    </source>
</evidence>
<name>A0ABR7R8J8_9PROT</name>
<dbReference type="EMBL" id="JACTUZ010000047">
    <property type="protein sequence ID" value="MBC9177720.1"/>
    <property type="molecule type" value="Genomic_DNA"/>
</dbReference>
<dbReference type="RefSeq" id="WP_187778836.1">
    <property type="nucleotide sequence ID" value="NZ_JACTUZ010000047.1"/>
</dbReference>
<comment type="caution">
    <text evidence="3">The sequence shown here is derived from an EMBL/GenBank/DDBJ whole genome shotgun (WGS) entry which is preliminary data.</text>
</comment>
<feature type="chain" id="PRO_5047251059" evidence="2">
    <location>
        <begin position="27"/>
        <end position="118"/>
    </location>
</feature>